<feature type="non-terminal residue" evidence="1">
    <location>
        <position position="234"/>
    </location>
</feature>
<feature type="non-terminal residue" evidence="1">
    <location>
        <position position="1"/>
    </location>
</feature>
<protein>
    <submittedName>
        <fullName evidence="1">13970_t:CDS:1</fullName>
    </submittedName>
</protein>
<organism evidence="1 2">
    <name type="scientific">Dentiscutata heterogama</name>
    <dbReference type="NCBI Taxonomy" id="1316150"/>
    <lineage>
        <taxon>Eukaryota</taxon>
        <taxon>Fungi</taxon>
        <taxon>Fungi incertae sedis</taxon>
        <taxon>Mucoromycota</taxon>
        <taxon>Glomeromycotina</taxon>
        <taxon>Glomeromycetes</taxon>
        <taxon>Diversisporales</taxon>
        <taxon>Gigasporaceae</taxon>
        <taxon>Dentiscutata</taxon>
    </lineage>
</organism>
<name>A0ACA9PVV7_9GLOM</name>
<dbReference type="EMBL" id="CAJVPU010034200">
    <property type="protein sequence ID" value="CAG8724535.1"/>
    <property type="molecule type" value="Genomic_DNA"/>
</dbReference>
<reference evidence="1" key="1">
    <citation type="submission" date="2021-06" db="EMBL/GenBank/DDBJ databases">
        <authorList>
            <person name="Kallberg Y."/>
            <person name="Tangrot J."/>
            <person name="Rosling A."/>
        </authorList>
    </citation>
    <scope>NUCLEOTIDE SEQUENCE</scope>
    <source>
        <strain evidence="1">IL203A</strain>
    </source>
</reference>
<evidence type="ECO:0000313" key="2">
    <source>
        <dbReference type="Proteomes" id="UP000789702"/>
    </source>
</evidence>
<evidence type="ECO:0000313" key="1">
    <source>
        <dbReference type="EMBL" id="CAG8724535.1"/>
    </source>
</evidence>
<accession>A0ACA9PVV7</accession>
<dbReference type="Proteomes" id="UP000789702">
    <property type="component" value="Unassembled WGS sequence"/>
</dbReference>
<keyword evidence="2" id="KW-1185">Reference proteome</keyword>
<sequence>LLFPSLGIVNSFLDDGSQNTAFISFNHDNISQYCVDNYDKFFPGRFIFPAILIGYLLSTNSITTKLSFVICSISVSRLLEHFGDDQPEKINTLASFYMNYGLNMCVGDIIRSKTKKILKDLIKILIVIADRVEFKTAKKINYIKKSVEKQLEIFRGKSKDIENLSKIHESINNVICTLNSQMKKLENDAKKHINFGKNEANNNNDDKKYDQEFFKFIKMDQEEVVIDEIDIEAN</sequence>
<proteinExistence type="predicted"/>
<comment type="caution">
    <text evidence="1">The sequence shown here is derived from an EMBL/GenBank/DDBJ whole genome shotgun (WGS) entry which is preliminary data.</text>
</comment>
<gene>
    <name evidence="1" type="ORF">DHETER_LOCUS13034</name>
</gene>